<dbReference type="Proteomes" id="UP000724149">
    <property type="component" value="Unassembled WGS sequence"/>
</dbReference>
<evidence type="ECO:0000313" key="8">
    <source>
        <dbReference type="Proteomes" id="UP000724149"/>
    </source>
</evidence>
<dbReference type="InterPro" id="IPR000524">
    <property type="entry name" value="Tscrpt_reg_HTH_GntR"/>
</dbReference>
<dbReference type="InterPro" id="IPR036390">
    <property type="entry name" value="WH_DNA-bd_sf"/>
</dbReference>
<dbReference type="Gene3D" id="1.10.10.10">
    <property type="entry name" value="Winged helix-like DNA-binding domain superfamily/Winged helix DNA-binding domain"/>
    <property type="match status" value="1"/>
</dbReference>
<keyword evidence="1" id="KW-0805">Transcription regulation</keyword>
<dbReference type="PANTHER" id="PTHR44846:SF17">
    <property type="entry name" value="GNTR-FAMILY TRANSCRIPTIONAL REGULATOR"/>
    <property type="match status" value="1"/>
</dbReference>
<evidence type="ECO:0000259" key="6">
    <source>
        <dbReference type="PROSITE" id="PS51202"/>
    </source>
</evidence>
<sequence length="210" mass="23627">MDRKSKDGMPRYQQIALDIATQIVKQQYKVGDRIYARSSLASKYHVSPETARRAICLLADMDIVEAEKGSGVVILSVDNAARYLQQLTGVETMTSLRQSIRQDLDNQLLLAQQLREKMSDLMDRAERFQHLNPFNPFEITVEVGSICEGKTLADVNFWQNTMATVIAISHNGELLISPGPHNRMQAGDIVYFVGDENAPSRVDRFLRGGR</sequence>
<dbReference type="InterPro" id="IPR036388">
    <property type="entry name" value="WH-like_DNA-bd_sf"/>
</dbReference>
<gene>
    <name evidence="7" type="ORF">H9X81_00745</name>
</gene>
<dbReference type="Pfam" id="PF02080">
    <property type="entry name" value="TrkA_C"/>
    <property type="match status" value="1"/>
</dbReference>
<feature type="domain" description="RCK C-terminal" evidence="6">
    <location>
        <begin position="123"/>
        <end position="208"/>
    </location>
</feature>
<dbReference type="SUPFAM" id="SSF46785">
    <property type="entry name" value="Winged helix' DNA-binding domain"/>
    <property type="match status" value="1"/>
</dbReference>
<name>A0ABS2GIC0_9FIRM</name>
<dbReference type="InterPro" id="IPR050679">
    <property type="entry name" value="Bact_HTH_transcr_reg"/>
</dbReference>
<dbReference type="SUPFAM" id="SSF116726">
    <property type="entry name" value="TrkA C-terminal domain-like"/>
    <property type="match status" value="1"/>
</dbReference>
<dbReference type="Gene3D" id="3.30.70.1450">
    <property type="entry name" value="Regulator of K+ conductance, C-terminal domain"/>
    <property type="match status" value="1"/>
</dbReference>
<dbReference type="Pfam" id="PF00392">
    <property type="entry name" value="GntR"/>
    <property type="match status" value="1"/>
</dbReference>
<evidence type="ECO:0000256" key="4">
    <source>
        <dbReference type="SAM" id="Coils"/>
    </source>
</evidence>
<feature type="domain" description="HTH gntR-type" evidence="5">
    <location>
        <begin position="9"/>
        <end position="77"/>
    </location>
</feature>
<evidence type="ECO:0000259" key="5">
    <source>
        <dbReference type="PROSITE" id="PS50949"/>
    </source>
</evidence>
<organism evidence="7 8">
    <name type="scientific">Hydrogenoanaerobacterium saccharovorans</name>
    <dbReference type="NCBI Taxonomy" id="474960"/>
    <lineage>
        <taxon>Bacteria</taxon>
        <taxon>Bacillati</taxon>
        <taxon>Bacillota</taxon>
        <taxon>Clostridia</taxon>
        <taxon>Eubacteriales</taxon>
        <taxon>Oscillospiraceae</taxon>
        <taxon>Hydrogenoanaerobacterium</taxon>
    </lineage>
</organism>
<dbReference type="PROSITE" id="PS50949">
    <property type="entry name" value="HTH_GNTR"/>
    <property type="match status" value="1"/>
</dbReference>
<feature type="coiled-coil region" evidence="4">
    <location>
        <begin position="97"/>
        <end position="131"/>
    </location>
</feature>
<dbReference type="InterPro" id="IPR006037">
    <property type="entry name" value="RCK_C"/>
</dbReference>
<proteinExistence type="predicted"/>
<evidence type="ECO:0000313" key="7">
    <source>
        <dbReference type="EMBL" id="MBM6922222.1"/>
    </source>
</evidence>
<dbReference type="InterPro" id="IPR036721">
    <property type="entry name" value="RCK_C_sf"/>
</dbReference>
<evidence type="ECO:0000256" key="1">
    <source>
        <dbReference type="ARBA" id="ARBA00023015"/>
    </source>
</evidence>
<dbReference type="PROSITE" id="PS51202">
    <property type="entry name" value="RCK_C"/>
    <property type="match status" value="1"/>
</dbReference>
<keyword evidence="2" id="KW-0238">DNA-binding</keyword>
<reference evidence="7 8" key="1">
    <citation type="journal article" date="2021" name="Sci. Rep.">
        <title>The distribution of antibiotic resistance genes in chicken gut microbiota commensals.</title>
        <authorList>
            <person name="Juricova H."/>
            <person name="Matiasovicova J."/>
            <person name="Kubasova T."/>
            <person name="Cejkova D."/>
            <person name="Rychlik I."/>
        </authorList>
    </citation>
    <scope>NUCLEOTIDE SEQUENCE [LARGE SCALE GENOMIC DNA]</scope>
    <source>
        <strain evidence="7 8">An564</strain>
    </source>
</reference>
<protein>
    <submittedName>
        <fullName evidence="7">GntR family transcriptional regulator</fullName>
    </submittedName>
</protein>
<dbReference type="CDD" id="cd07377">
    <property type="entry name" value="WHTH_GntR"/>
    <property type="match status" value="1"/>
</dbReference>
<evidence type="ECO:0000256" key="2">
    <source>
        <dbReference type="ARBA" id="ARBA00023125"/>
    </source>
</evidence>
<accession>A0ABS2GIC0</accession>
<comment type="caution">
    <text evidence="7">The sequence shown here is derived from an EMBL/GenBank/DDBJ whole genome shotgun (WGS) entry which is preliminary data.</text>
</comment>
<keyword evidence="3" id="KW-0804">Transcription</keyword>
<dbReference type="PANTHER" id="PTHR44846">
    <property type="entry name" value="MANNOSYL-D-GLYCERATE TRANSPORT/METABOLISM SYSTEM REPRESSOR MNGR-RELATED"/>
    <property type="match status" value="1"/>
</dbReference>
<evidence type="ECO:0000256" key="3">
    <source>
        <dbReference type="ARBA" id="ARBA00023163"/>
    </source>
</evidence>
<keyword evidence="4" id="KW-0175">Coiled coil</keyword>
<keyword evidence="8" id="KW-1185">Reference proteome</keyword>
<dbReference type="EMBL" id="JACSNR010000001">
    <property type="protein sequence ID" value="MBM6922222.1"/>
    <property type="molecule type" value="Genomic_DNA"/>
</dbReference>
<dbReference type="SMART" id="SM00345">
    <property type="entry name" value="HTH_GNTR"/>
    <property type="match status" value="1"/>
</dbReference>